<keyword evidence="3" id="KW-1185">Reference proteome</keyword>
<dbReference type="AlphaFoldDB" id="L5M3V5"/>
<feature type="region of interest" description="Disordered" evidence="1">
    <location>
        <begin position="177"/>
        <end position="197"/>
    </location>
</feature>
<protein>
    <submittedName>
        <fullName evidence="2">Uncharacterized protein</fullName>
    </submittedName>
</protein>
<proteinExistence type="predicted"/>
<name>L5M3V5_MYODS</name>
<sequence length="310" mass="34107">MQPADPWGKDTPCDGLLQHLEQSRPGPAPPMRSSPVLLGEASERHGYEPLPIGTGWERVQGGAVGRDEQERQAERQAALDCRFRPDPCRSLQRDPNAALLSADPAASGDVHTAAEVLVPEEHPRSRRGELWTLAVEESTGRSWMLRPTPPTSVCIFCGNWWQGRNGEDIEGRIRSRQVSGYDQENDEAVNSQRETGQSGDASFRCVKALALPGRYPELSSSLNSALDTVLKIISFGVIVEAWRLSKASEEKPIYIHGEDWADSLGASVLKDRNAQSSHERAEGFRAWDDGMLLLVQPRSGGFQGSTESRL</sequence>
<accession>L5M3V5</accession>
<organism evidence="2 3">
    <name type="scientific">Myotis davidii</name>
    <name type="common">David's myotis</name>
    <dbReference type="NCBI Taxonomy" id="225400"/>
    <lineage>
        <taxon>Eukaryota</taxon>
        <taxon>Metazoa</taxon>
        <taxon>Chordata</taxon>
        <taxon>Craniata</taxon>
        <taxon>Vertebrata</taxon>
        <taxon>Euteleostomi</taxon>
        <taxon>Mammalia</taxon>
        <taxon>Eutheria</taxon>
        <taxon>Laurasiatheria</taxon>
        <taxon>Chiroptera</taxon>
        <taxon>Yangochiroptera</taxon>
        <taxon>Vespertilionidae</taxon>
        <taxon>Myotis</taxon>
    </lineage>
</organism>
<reference evidence="3" key="1">
    <citation type="journal article" date="2013" name="Science">
        <title>Comparative analysis of bat genomes provides insight into the evolution of flight and immunity.</title>
        <authorList>
            <person name="Zhang G."/>
            <person name="Cowled C."/>
            <person name="Shi Z."/>
            <person name="Huang Z."/>
            <person name="Bishop-Lilly K.A."/>
            <person name="Fang X."/>
            <person name="Wynne J.W."/>
            <person name="Xiong Z."/>
            <person name="Baker M.L."/>
            <person name="Zhao W."/>
            <person name="Tachedjian M."/>
            <person name="Zhu Y."/>
            <person name="Zhou P."/>
            <person name="Jiang X."/>
            <person name="Ng J."/>
            <person name="Yang L."/>
            <person name="Wu L."/>
            <person name="Xiao J."/>
            <person name="Feng Y."/>
            <person name="Chen Y."/>
            <person name="Sun X."/>
            <person name="Zhang Y."/>
            <person name="Marsh G.A."/>
            <person name="Crameri G."/>
            <person name="Broder C.C."/>
            <person name="Frey K.G."/>
            <person name="Wang L.F."/>
            <person name="Wang J."/>
        </authorList>
    </citation>
    <scope>NUCLEOTIDE SEQUENCE [LARGE SCALE GENOMIC DNA]</scope>
</reference>
<evidence type="ECO:0000313" key="3">
    <source>
        <dbReference type="Proteomes" id="UP000010556"/>
    </source>
</evidence>
<evidence type="ECO:0000256" key="1">
    <source>
        <dbReference type="SAM" id="MobiDB-lite"/>
    </source>
</evidence>
<dbReference type="EMBL" id="KB104733">
    <property type="protein sequence ID" value="ELK33046.1"/>
    <property type="molecule type" value="Genomic_DNA"/>
</dbReference>
<gene>
    <name evidence="2" type="ORF">MDA_GLEAN10004757</name>
</gene>
<dbReference type="Proteomes" id="UP000010556">
    <property type="component" value="Unassembled WGS sequence"/>
</dbReference>
<evidence type="ECO:0000313" key="2">
    <source>
        <dbReference type="EMBL" id="ELK33046.1"/>
    </source>
</evidence>
<feature type="region of interest" description="Disordered" evidence="1">
    <location>
        <begin position="1"/>
        <end position="73"/>
    </location>
</feature>